<dbReference type="PATRIC" id="fig|520767.4.peg.1504"/>
<evidence type="ECO:0000256" key="2">
    <source>
        <dbReference type="ARBA" id="ARBA00005642"/>
    </source>
</evidence>
<accession>A0A162MG14</accession>
<dbReference type="AlphaFoldDB" id="A0A162MG14"/>
<dbReference type="InterPro" id="IPR014780">
    <property type="entry name" value="tRNA_psdUridine_synth_TruB"/>
</dbReference>
<evidence type="ECO:0000313" key="9">
    <source>
        <dbReference type="Proteomes" id="UP000075737"/>
    </source>
</evidence>
<dbReference type="Gene3D" id="3.30.2350.10">
    <property type="entry name" value="Pseudouridine synthase"/>
    <property type="match status" value="1"/>
</dbReference>
<sequence length="298" mass="34439">MEGIINLIKPPGITSHDAVSYLRKVFFIKRIGHGGTLDPGACGVIPIFIGKATRTIEYFENCDKEYIAEITLGKTYDTGDNFGNLIDEKDPSKITFEDFRDVISKYIGEIEQIPPMYSAVKVRGIKLYEYARKGMEIERKPRKICIHTIKILDFKNPIARIKIHCSKGTYIRALCEDIGKDLGCGAHMSLLIRTRSGPFTIEKSVTFEEIEKYYRTNEINRFLLPVDKMLNSIMKKVNIPYEKEQIIKRNFIPLDKLSEDFRVYNEDYYMLYDKNNVFFGIGKLDSGGKIIRFHKIFI</sequence>
<comment type="similarity">
    <text evidence="2 5">Belongs to the pseudouridine synthase TruB family. Type 1 subfamily.</text>
</comment>
<evidence type="ECO:0000259" key="6">
    <source>
        <dbReference type="Pfam" id="PF01509"/>
    </source>
</evidence>
<keyword evidence="9" id="KW-1185">Reference proteome</keyword>
<dbReference type="InterPro" id="IPR032819">
    <property type="entry name" value="TruB_C"/>
</dbReference>
<dbReference type="PANTHER" id="PTHR13767">
    <property type="entry name" value="TRNA-PSEUDOURIDINE SYNTHASE"/>
    <property type="match status" value="1"/>
</dbReference>
<organism evidence="8 9">
    <name type="scientific">Thermovenabulum gondwanense</name>
    <dbReference type="NCBI Taxonomy" id="520767"/>
    <lineage>
        <taxon>Bacteria</taxon>
        <taxon>Bacillati</taxon>
        <taxon>Bacillota</taxon>
        <taxon>Clostridia</taxon>
        <taxon>Thermosediminibacterales</taxon>
        <taxon>Thermosediminibacteraceae</taxon>
        <taxon>Thermovenabulum</taxon>
    </lineage>
</organism>
<dbReference type="GO" id="GO:0003723">
    <property type="term" value="F:RNA binding"/>
    <property type="evidence" value="ECO:0007669"/>
    <property type="project" value="InterPro"/>
</dbReference>
<comment type="function">
    <text evidence="5">Responsible for synthesis of pseudouridine from uracil-55 in the psi GC loop of transfer RNAs.</text>
</comment>
<evidence type="ECO:0000259" key="7">
    <source>
        <dbReference type="Pfam" id="PF16198"/>
    </source>
</evidence>
<keyword evidence="4 5" id="KW-0413">Isomerase</keyword>
<dbReference type="GO" id="GO:0031119">
    <property type="term" value="P:tRNA pseudouridine synthesis"/>
    <property type="evidence" value="ECO:0007669"/>
    <property type="project" value="UniProtKB-UniRule"/>
</dbReference>
<proteinExistence type="inferred from homology"/>
<comment type="caution">
    <text evidence="8">The sequence shown here is derived from an EMBL/GenBank/DDBJ whole genome shotgun (WGS) entry which is preliminary data.</text>
</comment>
<dbReference type="NCBIfam" id="TIGR00431">
    <property type="entry name" value="TruB"/>
    <property type="match status" value="1"/>
</dbReference>
<dbReference type="Proteomes" id="UP000075737">
    <property type="component" value="Unassembled WGS sequence"/>
</dbReference>
<comment type="catalytic activity">
    <reaction evidence="1 5">
        <text>uridine(55) in tRNA = pseudouridine(55) in tRNA</text>
        <dbReference type="Rhea" id="RHEA:42532"/>
        <dbReference type="Rhea" id="RHEA-COMP:10101"/>
        <dbReference type="Rhea" id="RHEA-COMP:10102"/>
        <dbReference type="ChEBI" id="CHEBI:65314"/>
        <dbReference type="ChEBI" id="CHEBI:65315"/>
        <dbReference type="EC" id="5.4.99.25"/>
    </reaction>
</comment>
<dbReference type="STRING" id="520767.ATZ99_14010"/>
<dbReference type="RefSeq" id="WP_068748524.1">
    <property type="nucleotide sequence ID" value="NZ_LOHZ01000032.1"/>
</dbReference>
<dbReference type="GO" id="GO:1990481">
    <property type="term" value="P:mRNA pseudouridine synthesis"/>
    <property type="evidence" value="ECO:0007669"/>
    <property type="project" value="TreeGrafter"/>
</dbReference>
<dbReference type="SUPFAM" id="SSF55120">
    <property type="entry name" value="Pseudouridine synthase"/>
    <property type="match status" value="1"/>
</dbReference>
<protein>
    <recommendedName>
        <fullName evidence="5">tRNA pseudouridine synthase B</fullName>
        <ecNumber evidence="5">5.4.99.25</ecNumber>
    </recommendedName>
    <alternativeName>
        <fullName evidence="5">tRNA pseudouridine(55) synthase</fullName>
        <shortName evidence="5">Psi55 synthase</shortName>
    </alternativeName>
    <alternativeName>
        <fullName evidence="5">tRNA pseudouridylate synthase</fullName>
    </alternativeName>
    <alternativeName>
        <fullName evidence="5">tRNA-uridine isomerase</fullName>
    </alternativeName>
</protein>
<dbReference type="EC" id="5.4.99.25" evidence="5"/>
<dbReference type="Pfam" id="PF16198">
    <property type="entry name" value="TruB_C_2"/>
    <property type="match status" value="1"/>
</dbReference>
<name>A0A162MG14_9FIRM</name>
<dbReference type="OrthoDB" id="9802309at2"/>
<feature type="active site" description="Nucleophile" evidence="5">
    <location>
        <position position="38"/>
    </location>
</feature>
<evidence type="ECO:0000256" key="4">
    <source>
        <dbReference type="ARBA" id="ARBA00023235"/>
    </source>
</evidence>
<evidence type="ECO:0000256" key="5">
    <source>
        <dbReference type="HAMAP-Rule" id="MF_01080"/>
    </source>
</evidence>
<evidence type="ECO:0000313" key="8">
    <source>
        <dbReference type="EMBL" id="KYO65763.1"/>
    </source>
</evidence>
<dbReference type="PANTHER" id="PTHR13767:SF2">
    <property type="entry name" value="PSEUDOURIDYLATE SYNTHASE TRUB1"/>
    <property type="match status" value="1"/>
</dbReference>
<gene>
    <name evidence="5 8" type="primary">truB</name>
    <name evidence="8" type="ORF">ATZ99_14010</name>
</gene>
<dbReference type="InterPro" id="IPR020103">
    <property type="entry name" value="PsdUridine_synth_cat_dom_sf"/>
</dbReference>
<dbReference type="EMBL" id="LOHZ01000032">
    <property type="protein sequence ID" value="KYO65763.1"/>
    <property type="molecule type" value="Genomic_DNA"/>
</dbReference>
<feature type="domain" description="tRNA pseudouridylate synthase B C-terminal" evidence="7">
    <location>
        <begin position="172"/>
        <end position="230"/>
    </location>
</feature>
<dbReference type="Pfam" id="PF01509">
    <property type="entry name" value="TruB_N"/>
    <property type="match status" value="1"/>
</dbReference>
<evidence type="ECO:0000256" key="3">
    <source>
        <dbReference type="ARBA" id="ARBA00022694"/>
    </source>
</evidence>
<dbReference type="FunFam" id="3.30.2350.10:FF:000011">
    <property type="entry name" value="tRNA pseudouridine synthase B"/>
    <property type="match status" value="1"/>
</dbReference>
<keyword evidence="3 5" id="KW-0819">tRNA processing</keyword>
<dbReference type="InterPro" id="IPR002501">
    <property type="entry name" value="PsdUridine_synth_N"/>
</dbReference>
<dbReference type="GO" id="GO:0160148">
    <property type="term" value="F:tRNA pseudouridine(55) synthase activity"/>
    <property type="evidence" value="ECO:0007669"/>
    <property type="project" value="UniProtKB-EC"/>
</dbReference>
<dbReference type="HAMAP" id="MF_01080">
    <property type="entry name" value="TruB_bact"/>
    <property type="match status" value="1"/>
</dbReference>
<dbReference type="CDD" id="cd02573">
    <property type="entry name" value="PseudoU_synth_EcTruB"/>
    <property type="match status" value="1"/>
</dbReference>
<feature type="domain" description="Pseudouridine synthase II N-terminal" evidence="6">
    <location>
        <begin position="23"/>
        <end position="171"/>
    </location>
</feature>
<evidence type="ECO:0000256" key="1">
    <source>
        <dbReference type="ARBA" id="ARBA00000385"/>
    </source>
</evidence>
<reference evidence="8 9" key="1">
    <citation type="submission" date="2015-12" db="EMBL/GenBank/DDBJ databases">
        <title>Draft genome of Thermovenabulum gondwanense isolated from a red thermophilic microbial mat colonisisng an outflow channel of a bore well.</title>
        <authorList>
            <person name="Patel B.K."/>
        </authorList>
    </citation>
    <scope>NUCLEOTIDE SEQUENCE [LARGE SCALE GENOMIC DNA]</scope>
    <source>
        <strain evidence="8 9">R270</strain>
    </source>
</reference>